<dbReference type="Proteomes" id="UP000291116">
    <property type="component" value="Unassembled WGS sequence"/>
</dbReference>
<dbReference type="Pfam" id="PF04438">
    <property type="entry name" value="zf-HIT"/>
    <property type="match status" value="1"/>
</dbReference>
<evidence type="ECO:0000256" key="4">
    <source>
        <dbReference type="ARBA" id="ARBA00022833"/>
    </source>
</evidence>
<evidence type="ECO:0000256" key="3">
    <source>
        <dbReference type="ARBA" id="ARBA00022771"/>
    </source>
</evidence>
<dbReference type="GO" id="GO:0000463">
    <property type="term" value="P:maturation of LSU-rRNA from tricistronic rRNA transcript (SSU-rRNA, 5.8S rRNA, LSU-rRNA)"/>
    <property type="evidence" value="ECO:0007669"/>
    <property type="project" value="TreeGrafter"/>
</dbReference>
<feature type="region of interest" description="Disordered" evidence="8">
    <location>
        <begin position="1"/>
        <end position="22"/>
    </location>
</feature>
<dbReference type="PANTHER" id="PTHR13483:SF3">
    <property type="entry name" value="BOX C_D SNORNA PROTEIN 1"/>
    <property type="match status" value="1"/>
</dbReference>
<organism evidence="10 11">
    <name type="scientific">Pseudo-nitzschia multistriata</name>
    <dbReference type="NCBI Taxonomy" id="183589"/>
    <lineage>
        <taxon>Eukaryota</taxon>
        <taxon>Sar</taxon>
        <taxon>Stramenopiles</taxon>
        <taxon>Ochrophyta</taxon>
        <taxon>Bacillariophyta</taxon>
        <taxon>Bacillariophyceae</taxon>
        <taxon>Bacillariophycidae</taxon>
        <taxon>Bacillariales</taxon>
        <taxon>Bacillariaceae</taxon>
        <taxon>Pseudo-nitzschia</taxon>
    </lineage>
</organism>
<dbReference type="OrthoDB" id="272357at2759"/>
<dbReference type="GO" id="GO:0000492">
    <property type="term" value="P:box C/D snoRNP assembly"/>
    <property type="evidence" value="ECO:0007669"/>
    <property type="project" value="TreeGrafter"/>
</dbReference>
<feature type="domain" description="HIT-type" evidence="9">
    <location>
        <begin position="30"/>
        <end position="64"/>
    </location>
</feature>
<dbReference type="EMBL" id="CAACVS010000170">
    <property type="protein sequence ID" value="VEU38461.1"/>
    <property type="molecule type" value="Genomic_DNA"/>
</dbReference>
<protein>
    <recommendedName>
        <fullName evidence="9">HIT-type domain-containing protein</fullName>
    </recommendedName>
</protein>
<dbReference type="PROSITE" id="PS51083">
    <property type="entry name" value="ZF_HIT"/>
    <property type="match status" value="1"/>
</dbReference>
<evidence type="ECO:0000313" key="10">
    <source>
        <dbReference type="EMBL" id="VEU38461.1"/>
    </source>
</evidence>
<dbReference type="InterPro" id="IPR007529">
    <property type="entry name" value="Znf_HIT"/>
</dbReference>
<dbReference type="GO" id="GO:0048254">
    <property type="term" value="P:snoRNA localization"/>
    <property type="evidence" value="ECO:0007669"/>
    <property type="project" value="TreeGrafter"/>
</dbReference>
<evidence type="ECO:0000256" key="5">
    <source>
        <dbReference type="ARBA" id="ARBA00049598"/>
    </source>
</evidence>
<dbReference type="SUPFAM" id="SSF144232">
    <property type="entry name" value="HIT/MYND zinc finger-like"/>
    <property type="match status" value="1"/>
</dbReference>
<comment type="function">
    <text evidence="5">Required for box C/D snoRNAs accumulation involved in snoRNA processing, snoRNA transport to the nucleolus and ribosome biogenesis.</text>
</comment>
<sequence>MTTVPAATQQSEEKNGNANDDVTSRDRRLCEECNEESALYQCPGCLIRTCSLKCCQAHKKRTKCSGKRPRGAYLPLCRMNDSTLRSDYFFMEEVLDSIPRARKISKLAEEGKSCMNRSMHGKSSNLQKSIASINKKAKRLVQQAQRRGITVQVMPPILERHKNNTSWYCGPRDLIMWKVEVVLVPTESTVSFNLSEKEESILDHIAKHITEFHKNDPNMPTKLSPQNYQLLIKRLPSAANSPRYARIENNKSLREVLEGFMVVEHPTIYCVPNEKMTDFPIGTKEIIERSCDTHSETVSDNYLPTSD</sequence>
<dbReference type="AlphaFoldDB" id="A0A448Z8V9"/>
<dbReference type="InterPro" id="IPR051639">
    <property type="entry name" value="BCD1"/>
</dbReference>
<dbReference type="GO" id="GO:0070761">
    <property type="term" value="C:pre-snoRNP complex"/>
    <property type="evidence" value="ECO:0007669"/>
    <property type="project" value="TreeGrafter"/>
</dbReference>
<dbReference type="PANTHER" id="PTHR13483">
    <property type="entry name" value="BOX C_D SNORNA PROTEIN 1-RELATED"/>
    <property type="match status" value="1"/>
</dbReference>
<reference evidence="10 11" key="1">
    <citation type="submission" date="2019-01" db="EMBL/GenBank/DDBJ databases">
        <authorList>
            <person name="Ferrante I. M."/>
        </authorList>
    </citation>
    <scope>NUCLEOTIDE SEQUENCE [LARGE SCALE GENOMIC DNA]</scope>
    <source>
        <strain evidence="10 11">B856</strain>
    </source>
</reference>
<comment type="similarity">
    <text evidence="6">Belongs to the BCD1 family.</text>
</comment>
<evidence type="ECO:0000256" key="8">
    <source>
        <dbReference type="SAM" id="MobiDB-lite"/>
    </source>
</evidence>
<feature type="compositionally biased region" description="Polar residues" evidence="8">
    <location>
        <begin position="1"/>
        <end position="21"/>
    </location>
</feature>
<dbReference type="GO" id="GO:0005634">
    <property type="term" value="C:nucleus"/>
    <property type="evidence" value="ECO:0007669"/>
    <property type="project" value="TreeGrafter"/>
</dbReference>
<proteinExistence type="inferred from homology"/>
<evidence type="ECO:0000313" key="11">
    <source>
        <dbReference type="Proteomes" id="UP000291116"/>
    </source>
</evidence>
<evidence type="ECO:0000256" key="7">
    <source>
        <dbReference type="PROSITE-ProRule" id="PRU00453"/>
    </source>
</evidence>
<keyword evidence="3 7" id="KW-0863">Zinc-finger</keyword>
<evidence type="ECO:0000256" key="2">
    <source>
        <dbReference type="ARBA" id="ARBA00022723"/>
    </source>
</evidence>
<evidence type="ECO:0000259" key="9">
    <source>
        <dbReference type="PROSITE" id="PS51083"/>
    </source>
</evidence>
<dbReference type="CDD" id="cd23023">
    <property type="entry name" value="zf-HIT_BCD1"/>
    <property type="match status" value="1"/>
</dbReference>
<name>A0A448Z8V9_9STRA</name>
<keyword evidence="11" id="KW-1185">Reference proteome</keyword>
<accession>A0A448Z8V9</accession>
<evidence type="ECO:0000256" key="6">
    <source>
        <dbReference type="ARBA" id="ARBA00049654"/>
    </source>
</evidence>
<dbReference type="Pfam" id="PF25790">
    <property type="entry name" value="BCD1"/>
    <property type="match status" value="1"/>
</dbReference>
<dbReference type="GO" id="GO:0008270">
    <property type="term" value="F:zinc ion binding"/>
    <property type="evidence" value="ECO:0007669"/>
    <property type="project" value="UniProtKB-UniRule"/>
</dbReference>
<dbReference type="InterPro" id="IPR057721">
    <property type="entry name" value="BCD1_alpha/beta"/>
</dbReference>
<keyword evidence="4" id="KW-0862">Zinc</keyword>
<gene>
    <name evidence="10" type="ORF">PSNMU_V1.4_AUG-EV-PASAV3_0053030</name>
</gene>
<dbReference type="Gene3D" id="3.30.60.190">
    <property type="match status" value="1"/>
</dbReference>
<keyword evidence="2" id="KW-0479">Metal-binding</keyword>
<evidence type="ECO:0000256" key="1">
    <source>
        <dbReference type="ARBA" id="ARBA00022553"/>
    </source>
</evidence>
<keyword evidence="1" id="KW-0597">Phosphoprotein</keyword>